<name>A0ABW3K4T4_9BACT</name>
<dbReference type="PROSITE" id="PS50893">
    <property type="entry name" value="ABC_TRANSPORTER_2"/>
    <property type="match status" value="1"/>
</dbReference>
<proteinExistence type="predicted"/>
<dbReference type="Proteomes" id="UP001597112">
    <property type="component" value="Unassembled WGS sequence"/>
</dbReference>
<accession>A0ABW3K4T4</accession>
<keyword evidence="2" id="KW-0547">Nucleotide-binding</keyword>
<dbReference type="PROSITE" id="PS00211">
    <property type="entry name" value="ABC_TRANSPORTER_1"/>
    <property type="match status" value="1"/>
</dbReference>
<dbReference type="InterPro" id="IPR051782">
    <property type="entry name" value="ABC_Transporter_VariousFunc"/>
</dbReference>
<dbReference type="RefSeq" id="WP_377580759.1">
    <property type="nucleotide sequence ID" value="NZ_JBHTKA010000007.1"/>
</dbReference>
<dbReference type="PANTHER" id="PTHR42939">
    <property type="entry name" value="ABC TRANSPORTER ATP-BINDING PROTEIN ALBC-RELATED"/>
    <property type="match status" value="1"/>
</dbReference>
<evidence type="ECO:0000313" key="5">
    <source>
        <dbReference type="EMBL" id="MFD1001260.1"/>
    </source>
</evidence>
<evidence type="ECO:0000256" key="3">
    <source>
        <dbReference type="ARBA" id="ARBA00022840"/>
    </source>
</evidence>
<reference evidence="6" key="1">
    <citation type="journal article" date="2019" name="Int. J. Syst. Evol. Microbiol.">
        <title>The Global Catalogue of Microorganisms (GCM) 10K type strain sequencing project: providing services to taxonomists for standard genome sequencing and annotation.</title>
        <authorList>
            <consortium name="The Broad Institute Genomics Platform"/>
            <consortium name="The Broad Institute Genome Sequencing Center for Infectious Disease"/>
            <person name="Wu L."/>
            <person name="Ma J."/>
        </authorList>
    </citation>
    <scope>NUCLEOTIDE SEQUENCE [LARGE SCALE GENOMIC DNA]</scope>
    <source>
        <strain evidence="6">CCUG 58938</strain>
    </source>
</reference>
<sequence>MLLLSQNLSKNFAQKQVLSCIEFSIGQGEIIGLIGPNGSGKTTLLNILLGMMQPTSGSFITHTDLKIGMAIARKGFFDDMTVIRNIQHYATLLGLDQKRIDECLSVFSIDYLDAPYSKLSSGMKQRVSLLLAFARHNDLIFLDEPTNHLDIDSILNLRNLILKEKAARTSFLITSHALSDIEKVCDRILFLKHGVLVQNALTDDLLKTYGDLEQAYINILR</sequence>
<protein>
    <submittedName>
        <fullName evidence="5">ABC transporter ATP-binding protein</fullName>
    </submittedName>
</protein>
<dbReference type="PANTHER" id="PTHR42939:SF1">
    <property type="entry name" value="ABC TRANSPORTER ATP-BINDING PROTEIN ALBC-RELATED"/>
    <property type="match status" value="1"/>
</dbReference>
<dbReference type="Gene3D" id="3.40.50.300">
    <property type="entry name" value="P-loop containing nucleotide triphosphate hydrolases"/>
    <property type="match status" value="1"/>
</dbReference>
<dbReference type="CDD" id="cd03230">
    <property type="entry name" value="ABC_DR_subfamily_A"/>
    <property type="match status" value="1"/>
</dbReference>
<organism evidence="5 6">
    <name type="scientific">Ohtaekwangia kribbensis</name>
    <dbReference type="NCBI Taxonomy" id="688913"/>
    <lineage>
        <taxon>Bacteria</taxon>
        <taxon>Pseudomonadati</taxon>
        <taxon>Bacteroidota</taxon>
        <taxon>Cytophagia</taxon>
        <taxon>Cytophagales</taxon>
        <taxon>Fulvivirgaceae</taxon>
        <taxon>Ohtaekwangia</taxon>
    </lineage>
</organism>
<evidence type="ECO:0000259" key="4">
    <source>
        <dbReference type="PROSITE" id="PS50893"/>
    </source>
</evidence>
<dbReference type="SMART" id="SM00382">
    <property type="entry name" value="AAA"/>
    <property type="match status" value="1"/>
</dbReference>
<dbReference type="InterPro" id="IPR003593">
    <property type="entry name" value="AAA+_ATPase"/>
</dbReference>
<comment type="caution">
    <text evidence="5">The sequence shown here is derived from an EMBL/GenBank/DDBJ whole genome shotgun (WGS) entry which is preliminary data.</text>
</comment>
<dbReference type="InterPro" id="IPR003439">
    <property type="entry name" value="ABC_transporter-like_ATP-bd"/>
</dbReference>
<evidence type="ECO:0000313" key="6">
    <source>
        <dbReference type="Proteomes" id="UP001597112"/>
    </source>
</evidence>
<dbReference type="InterPro" id="IPR017871">
    <property type="entry name" value="ABC_transporter-like_CS"/>
</dbReference>
<keyword evidence="3 5" id="KW-0067">ATP-binding</keyword>
<keyword evidence="1" id="KW-0813">Transport</keyword>
<feature type="domain" description="ABC transporter" evidence="4">
    <location>
        <begin position="3"/>
        <end position="218"/>
    </location>
</feature>
<evidence type="ECO:0000256" key="1">
    <source>
        <dbReference type="ARBA" id="ARBA00022448"/>
    </source>
</evidence>
<dbReference type="InterPro" id="IPR027417">
    <property type="entry name" value="P-loop_NTPase"/>
</dbReference>
<dbReference type="EMBL" id="JBHTKA010000007">
    <property type="protein sequence ID" value="MFD1001260.1"/>
    <property type="molecule type" value="Genomic_DNA"/>
</dbReference>
<dbReference type="Pfam" id="PF00005">
    <property type="entry name" value="ABC_tran"/>
    <property type="match status" value="1"/>
</dbReference>
<keyword evidence="6" id="KW-1185">Reference proteome</keyword>
<dbReference type="GO" id="GO:0005524">
    <property type="term" value="F:ATP binding"/>
    <property type="evidence" value="ECO:0007669"/>
    <property type="project" value="UniProtKB-KW"/>
</dbReference>
<evidence type="ECO:0000256" key="2">
    <source>
        <dbReference type="ARBA" id="ARBA00022741"/>
    </source>
</evidence>
<dbReference type="SUPFAM" id="SSF52540">
    <property type="entry name" value="P-loop containing nucleoside triphosphate hydrolases"/>
    <property type="match status" value="1"/>
</dbReference>
<gene>
    <name evidence="5" type="ORF">ACFQ21_18165</name>
</gene>